<evidence type="ECO:0000313" key="2">
    <source>
        <dbReference type="Proteomes" id="UP000245974"/>
    </source>
</evidence>
<dbReference type="EMBL" id="OOGT01000052">
    <property type="protein sequence ID" value="SPL70309.1"/>
    <property type="molecule type" value="Genomic_DNA"/>
</dbReference>
<dbReference type="RefSeq" id="WP_121973790.1">
    <property type="nucleotide sequence ID" value="NZ_OOGT01000052.1"/>
</dbReference>
<organism evidence="1 2">
    <name type="scientific">Acinetobacter stercoris</name>
    <dbReference type="NCBI Taxonomy" id="2126983"/>
    <lineage>
        <taxon>Bacteria</taxon>
        <taxon>Pseudomonadati</taxon>
        <taxon>Pseudomonadota</taxon>
        <taxon>Gammaproteobacteria</taxon>
        <taxon>Moraxellales</taxon>
        <taxon>Moraxellaceae</taxon>
        <taxon>Acinetobacter</taxon>
    </lineage>
</organism>
<sequence>MANFFAVRDEIAEKLLEIDAFKKIYTPLNSVKISEMSQVTPSAHVNFQRIVKVDDADKSKHNILGIRWAVTVACQNAQSQMVDGRVVTDEAGELLDQVIELLSGWKPVSSIRALNLVEVKEAFSPTYAYLTAIFESKRFT</sequence>
<accession>A0A2U3MYC4</accession>
<dbReference type="Pfam" id="PF23840">
    <property type="entry name" value="Phage_tail_terminator"/>
    <property type="match status" value="1"/>
</dbReference>
<evidence type="ECO:0008006" key="3">
    <source>
        <dbReference type="Google" id="ProtNLM"/>
    </source>
</evidence>
<evidence type="ECO:0000313" key="1">
    <source>
        <dbReference type="EMBL" id="SPL70309.1"/>
    </source>
</evidence>
<dbReference type="InParanoid" id="A0A2U3MYC4"/>
<protein>
    <recommendedName>
        <fullName evidence="3">DUF3168 domain-containing protein</fullName>
    </recommendedName>
</protein>
<dbReference type="Proteomes" id="UP000245974">
    <property type="component" value="Unassembled WGS sequence"/>
</dbReference>
<gene>
    <name evidence="1" type="ORF">KPC_1487</name>
</gene>
<dbReference type="AlphaFoldDB" id="A0A2U3MYC4"/>
<proteinExistence type="predicted"/>
<dbReference type="InterPro" id="IPR056912">
    <property type="entry name" value="Phage_JBD30_tail_term-like"/>
</dbReference>
<dbReference type="OrthoDB" id="6688097at2"/>
<reference evidence="2" key="1">
    <citation type="submission" date="2018-03" db="EMBL/GenBank/DDBJ databases">
        <authorList>
            <person name="Blom J."/>
        </authorList>
    </citation>
    <scope>NUCLEOTIDE SEQUENCE [LARGE SCALE GENOMIC DNA]</scope>
    <source>
        <strain evidence="2">KPC-SM-21</strain>
    </source>
</reference>
<keyword evidence="2" id="KW-1185">Reference proteome</keyword>
<name>A0A2U3MYC4_9GAMM</name>